<dbReference type="InterPro" id="IPR015797">
    <property type="entry name" value="NUDIX_hydrolase-like_dom_sf"/>
</dbReference>
<evidence type="ECO:0000256" key="2">
    <source>
        <dbReference type="ARBA" id="ARBA00005582"/>
    </source>
</evidence>
<comment type="similarity">
    <text evidence="2">Belongs to the Nudix hydrolase family.</text>
</comment>
<dbReference type="Pfam" id="PF00293">
    <property type="entry name" value="NUDIX"/>
    <property type="match status" value="1"/>
</dbReference>
<dbReference type="PROSITE" id="PS00893">
    <property type="entry name" value="NUDIX_BOX"/>
    <property type="match status" value="1"/>
</dbReference>
<comment type="catalytic activity">
    <reaction evidence="10">
        <text>8-oxo-dGTP + H2O = 8-oxo-dGMP + diphosphate + H(+)</text>
        <dbReference type="Rhea" id="RHEA:31575"/>
        <dbReference type="ChEBI" id="CHEBI:15377"/>
        <dbReference type="ChEBI" id="CHEBI:15378"/>
        <dbReference type="ChEBI" id="CHEBI:33019"/>
        <dbReference type="ChEBI" id="CHEBI:63224"/>
        <dbReference type="ChEBI" id="CHEBI:77896"/>
        <dbReference type="EC" id="3.6.1.55"/>
    </reaction>
</comment>
<reference evidence="13 14" key="1">
    <citation type="submission" date="2018-06" db="EMBL/GenBank/DDBJ databases">
        <title>Extensive metabolic versatility and redundancy in microbially diverse, dynamic hydrothermal sediments.</title>
        <authorList>
            <person name="Dombrowski N."/>
            <person name="Teske A."/>
            <person name="Baker B.J."/>
        </authorList>
    </citation>
    <scope>NUCLEOTIDE SEQUENCE [LARGE SCALE GENOMIC DNA]</scope>
    <source>
        <strain evidence="13">B79_G16</strain>
    </source>
</reference>
<keyword evidence="8" id="KW-0460">Magnesium</keyword>
<keyword evidence="6" id="KW-0227">DNA damage</keyword>
<dbReference type="InterPro" id="IPR020084">
    <property type="entry name" value="NUDIX_hydrolase_CS"/>
</dbReference>
<dbReference type="PROSITE" id="PS51462">
    <property type="entry name" value="NUDIX"/>
    <property type="match status" value="1"/>
</dbReference>
<dbReference type="Gene3D" id="3.90.79.10">
    <property type="entry name" value="Nucleoside Triphosphate Pyrophosphohydrolase"/>
    <property type="match status" value="1"/>
</dbReference>
<keyword evidence="3" id="KW-0515">Mutator protein</keyword>
<proteinExistence type="inferred from homology"/>
<evidence type="ECO:0000259" key="12">
    <source>
        <dbReference type="PROSITE" id="PS51462"/>
    </source>
</evidence>
<dbReference type="GO" id="GO:0044716">
    <property type="term" value="F:8-oxo-GDP phosphatase activity"/>
    <property type="evidence" value="ECO:0007669"/>
    <property type="project" value="TreeGrafter"/>
</dbReference>
<evidence type="ECO:0000256" key="4">
    <source>
        <dbReference type="ARBA" id="ARBA00022705"/>
    </source>
</evidence>
<evidence type="ECO:0000256" key="6">
    <source>
        <dbReference type="ARBA" id="ARBA00022763"/>
    </source>
</evidence>
<feature type="domain" description="Nudix hydrolase" evidence="12">
    <location>
        <begin position="7"/>
        <end position="136"/>
    </location>
</feature>
<evidence type="ECO:0000256" key="10">
    <source>
        <dbReference type="ARBA" id="ARBA00035861"/>
    </source>
</evidence>
<evidence type="ECO:0000256" key="8">
    <source>
        <dbReference type="ARBA" id="ARBA00022842"/>
    </source>
</evidence>
<protein>
    <recommendedName>
        <fullName evidence="11">8-oxo-dGTP diphosphatase</fullName>
        <ecNumber evidence="11">3.6.1.55</ecNumber>
    </recommendedName>
</protein>
<sequence>MIIMNVNNIQTVVAVFIKNNELLMEERENNRKVYAGFLMCPSGHIQNNESFEQAIKREMNEELGIKIKKSRFLFSINDKDPFSKKNFTHNFMLIESFQGNITNSQEAKKLKWMTYKELKNEKLVLIVDKLVERLHEMNLL</sequence>
<keyword evidence="9" id="KW-0234">DNA repair</keyword>
<evidence type="ECO:0000256" key="7">
    <source>
        <dbReference type="ARBA" id="ARBA00022801"/>
    </source>
</evidence>
<comment type="caution">
    <text evidence="13">The sequence shown here is derived from an EMBL/GenBank/DDBJ whole genome shotgun (WGS) entry which is preliminary data.</text>
</comment>
<dbReference type="InterPro" id="IPR047127">
    <property type="entry name" value="MutT-like"/>
</dbReference>
<organism evidence="13 14">
    <name type="scientific">candidate division Kazan bacterium</name>
    <dbReference type="NCBI Taxonomy" id="2202143"/>
    <lineage>
        <taxon>Bacteria</taxon>
        <taxon>Bacteria division Kazan-3B-28</taxon>
    </lineage>
</organism>
<evidence type="ECO:0000313" key="13">
    <source>
        <dbReference type="EMBL" id="RLC36855.1"/>
    </source>
</evidence>
<dbReference type="InterPro" id="IPR000086">
    <property type="entry name" value="NUDIX_hydrolase_dom"/>
</dbReference>
<keyword evidence="7" id="KW-0378">Hydrolase</keyword>
<evidence type="ECO:0000256" key="5">
    <source>
        <dbReference type="ARBA" id="ARBA00022723"/>
    </source>
</evidence>
<name>A0A420ZC48_UNCK3</name>
<gene>
    <name evidence="13" type="ORF">DRH29_03605</name>
</gene>
<dbReference type="SUPFAM" id="SSF55811">
    <property type="entry name" value="Nudix"/>
    <property type="match status" value="1"/>
</dbReference>
<accession>A0A420ZC48</accession>
<keyword evidence="4" id="KW-0235">DNA replication</keyword>
<keyword evidence="5" id="KW-0479">Metal-binding</keyword>
<dbReference type="PANTHER" id="PTHR47707:SF1">
    <property type="entry name" value="NUDIX HYDROLASE FAMILY PROTEIN"/>
    <property type="match status" value="1"/>
</dbReference>
<evidence type="ECO:0000256" key="3">
    <source>
        <dbReference type="ARBA" id="ARBA00022457"/>
    </source>
</evidence>
<dbReference type="GO" id="GO:0006260">
    <property type="term" value="P:DNA replication"/>
    <property type="evidence" value="ECO:0007669"/>
    <property type="project" value="UniProtKB-KW"/>
</dbReference>
<evidence type="ECO:0000313" key="14">
    <source>
        <dbReference type="Proteomes" id="UP000281261"/>
    </source>
</evidence>
<dbReference type="PANTHER" id="PTHR47707">
    <property type="entry name" value="8-OXO-DGTP DIPHOSPHATASE"/>
    <property type="match status" value="1"/>
</dbReference>
<evidence type="ECO:0000256" key="11">
    <source>
        <dbReference type="ARBA" id="ARBA00038905"/>
    </source>
</evidence>
<dbReference type="AlphaFoldDB" id="A0A420ZC48"/>
<dbReference type="GO" id="GO:0008413">
    <property type="term" value="F:8-oxo-7,8-dihydroguanosine triphosphate pyrophosphatase activity"/>
    <property type="evidence" value="ECO:0007669"/>
    <property type="project" value="TreeGrafter"/>
</dbReference>
<evidence type="ECO:0000256" key="1">
    <source>
        <dbReference type="ARBA" id="ARBA00001946"/>
    </source>
</evidence>
<dbReference type="GO" id="GO:0035539">
    <property type="term" value="F:8-oxo-7,8-dihydrodeoxyguanosine triphosphate pyrophosphatase activity"/>
    <property type="evidence" value="ECO:0007669"/>
    <property type="project" value="UniProtKB-EC"/>
</dbReference>
<dbReference type="Proteomes" id="UP000281261">
    <property type="component" value="Unassembled WGS sequence"/>
</dbReference>
<evidence type="ECO:0000256" key="9">
    <source>
        <dbReference type="ARBA" id="ARBA00023204"/>
    </source>
</evidence>
<comment type="cofactor">
    <cofactor evidence="1">
        <name>Mg(2+)</name>
        <dbReference type="ChEBI" id="CHEBI:18420"/>
    </cofactor>
</comment>
<dbReference type="EC" id="3.6.1.55" evidence="11"/>
<dbReference type="GO" id="GO:0044715">
    <property type="term" value="F:8-oxo-dGDP phosphatase activity"/>
    <property type="evidence" value="ECO:0007669"/>
    <property type="project" value="TreeGrafter"/>
</dbReference>
<dbReference type="GO" id="GO:0006281">
    <property type="term" value="P:DNA repair"/>
    <property type="evidence" value="ECO:0007669"/>
    <property type="project" value="UniProtKB-KW"/>
</dbReference>
<dbReference type="GO" id="GO:0046872">
    <property type="term" value="F:metal ion binding"/>
    <property type="evidence" value="ECO:0007669"/>
    <property type="project" value="UniProtKB-KW"/>
</dbReference>
<dbReference type="EMBL" id="QMNG01000024">
    <property type="protein sequence ID" value="RLC36855.1"/>
    <property type="molecule type" value="Genomic_DNA"/>
</dbReference>